<protein>
    <recommendedName>
        <fullName evidence="3">RING-type E3 ubiquitin transferase</fullName>
        <ecNumber evidence="3">2.3.2.27</ecNumber>
    </recommendedName>
</protein>
<evidence type="ECO:0000256" key="4">
    <source>
        <dbReference type="ARBA" id="ARBA00022679"/>
    </source>
</evidence>
<dbReference type="GO" id="GO:0061630">
    <property type="term" value="F:ubiquitin protein ligase activity"/>
    <property type="evidence" value="ECO:0007669"/>
    <property type="project" value="UniProtKB-EC"/>
</dbReference>
<evidence type="ECO:0000256" key="7">
    <source>
        <dbReference type="ARBA" id="ARBA00022786"/>
    </source>
</evidence>
<name>A0AAE1BM52_PETCI</name>
<evidence type="ECO:0000256" key="1">
    <source>
        <dbReference type="ARBA" id="ARBA00000900"/>
    </source>
</evidence>
<dbReference type="EC" id="2.3.2.27" evidence="3"/>
<dbReference type="GO" id="GO:0005634">
    <property type="term" value="C:nucleus"/>
    <property type="evidence" value="ECO:0007669"/>
    <property type="project" value="TreeGrafter"/>
</dbReference>
<dbReference type="Pfam" id="PF17123">
    <property type="entry name" value="zf-RING_11"/>
    <property type="match status" value="1"/>
</dbReference>
<evidence type="ECO:0000256" key="9">
    <source>
        <dbReference type="SAM" id="MobiDB-lite"/>
    </source>
</evidence>
<feature type="region of interest" description="Disordered" evidence="9">
    <location>
        <begin position="94"/>
        <end position="137"/>
    </location>
</feature>
<dbReference type="InterPro" id="IPR013083">
    <property type="entry name" value="Znf_RING/FYVE/PHD"/>
</dbReference>
<dbReference type="FunFam" id="3.30.40.10:FF:000069">
    <property type="entry name" value="E3 ubiquitin-protein ligase RNF115"/>
    <property type="match status" value="1"/>
</dbReference>
<dbReference type="GO" id="GO:0008270">
    <property type="term" value="F:zinc ion binding"/>
    <property type="evidence" value="ECO:0007669"/>
    <property type="project" value="UniProtKB-KW"/>
</dbReference>
<dbReference type="PANTHER" id="PTHR45931">
    <property type="entry name" value="SI:CH211-59O9.10"/>
    <property type="match status" value="1"/>
</dbReference>
<comment type="pathway">
    <text evidence="2">Protein modification; protein ubiquitination.</text>
</comment>
<dbReference type="Proteomes" id="UP001286313">
    <property type="component" value="Unassembled WGS sequence"/>
</dbReference>
<feature type="compositionally biased region" description="Gly residues" evidence="9">
    <location>
        <begin position="101"/>
        <end position="131"/>
    </location>
</feature>
<dbReference type="Gene3D" id="3.30.40.10">
    <property type="entry name" value="Zinc/RING finger domain, C3HC4 (zinc finger)"/>
    <property type="match status" value="1"/>
</dbReference>
<dbReference type="InterPro" id="IPR001841">
    <property type="entry name" value="Znf_RING"/>
</dbReference>
<feature type="domain" description="RING-type" evidence="10">
    <location>
        <begin position="321"/>
        <end position="349"/>
    </location>
</feature>
<dbReference type="AlphaFoldDB" id="A0AAE1BM52"/>
<keyword evidence="5" id="KW-0479">Metal-binding</keyword>
<proteinExistence type="predicted"/>
<feature type="non-terminal residue" evidence="11">
    <location>
        <position position="1"/>
    </location>
</feature>
<keyword evidence="12" id="KW-1185">Reference proteome</keyword>
<evidence type="ECO:0000256" key="3">
    <source>
        <dbReference type="ARBA" id="ARBA00012483"/>
    </source>
</evidence>
<evidence type="ECO:0000313" key="11">
    <source>
        <dbReference type="EMBL" id="KAK3853103.1"/>
    </source>
</evidence>
<keyword evidence="8" id="KW-0862">Zinc</keyword>
<evidence type="ECO:0000313" key="12">
    <source>
        <dbReference type="Proteomes" id="UP001286313"/>
    </source>
</evidence>
<accession>A0AAE1BM52</accession>
<dbReference type="GO" id="GO:0000209">
    <property type="term" value="P:protein polyubiquitination"/>
    <property type="evidence" value="ECO:0007669"/>
    <property type="project" value="UniProtKB-ARBA"/>
</dbReference>
<evidence type="ECO:0000256" key="8">
    <source>
        <dbReference type="ARBA" id="ARBA00022833"/>
    </source>
</evidence>
<dbReference type="EMBL" id="JAWQEG010007097">
    <property type="protein sequence ID" value="KAK3853103.1"/>
    <property type="molecule type" value="Genomic_DNA"/>
</dbReference>
<sequence length="355" mass="37376">MAEAGVETASSSSRFFCHKCNVEITPRLPDYVCPQCNFVLIYFSLSLPPQDYVCPRCNSGFIEELERSIHDTDTDTDDDDSTDAEMEPYDPWQIIAPNITSGGGGGAGGGASSSGGGGAGGARGGGGGSGPGPRRSQRLRQFRRHRFPTGDRQSALAPLIHDLIMHMTTGVIEASVGGGAPGAGGAAAGAIPGGGVGGIGGGGGAIEFPLHPHHHHHHHPHPPVTFDWPGFPVVVASNLASNPGDYAWGRGGLDAIITQLMNQLDGTGPPPLSKDQITQIPTVSISKQQCDGTGPPPLSKDQITQIPTVSISKQQCDKGLQCSVCMEDFKVDEKVRRLYCEHCYHNDCIIPWLEL</sequence>
<evidence type="ECO:0000259" key="10">
    <source>
        <dbReference type="Pfam" id="PF17123"/>
    </source>
</evidence>
<keyword evidence="6" id="KW-0863">Zinc-finger</keyword>
<evidence type="ECO:0000256" key="6">
    <source>
        <dbReference type="ARBA" id="ARBA00022771"/>
    </source>
</evidence>
<dbReference type="PANTHER" id="PTHR45931:SF3">
    <property type="entry name" value="RING ZINC FINGER-CONTAINING PROTEIN"/>
    <property type="match status" value="1"/>
</dbReference>
<dbReference type="GO" id="GO:0006511">
    <property type="term" value="P:ubiquitin-dependent protein catabolic process"/>
    <property type="evidence" value="ECO:0007669"/>
    <property type="project" value="TreeGrafter"/>
</dbReference>
<evidence type="ECO:0000256" key="5">
    <source>
        <dbReference type="ARBA" id="ARBA00022723"/>
    </source>
</evidence>
<evidence type="ECO:0000256" key="2">
    <source>
        <dbReference type="ARBA" id="ARBA00004906"/>
    </source>
</evidence>
<dbReference type="SUPFAM" id="SSF57850">
    <property type="entry name" value="RING/U-box"/>
    <property type="match status" value="1"/>
</dbReference>
<reference evidence="11" key="1">
    <citation type="submission" date="2023-10" db="EMBL/GenBank/DDBJ databases">
        <title>Genome assemblies of two species of porcelain crab, Petrolisthes cinctipes and Petrolisthes manimaculis (Anomura: Porcellanidae).</title>
        <authorList>
            <person name="Angst P."/>
        </authorList>
    </citation>
    <scope>NUCLEOTIDE SEQUENCE</scope>
    <source>
        <strain evidence="11">PB745_01</strain>
        <tissue evidence="11">Gill</tissue>
    </source>
</reference>
<comment type="catalytic activity">
    <reaction evidence="1">
        <text>S-ubiquitinyl-[E2 ubiquitin-conjugating enzyme]-L-cysteine + [acceptor protein]-L-lysine = [E2 ubiquitin-conjugating enzyme]-L-cysteine + N(6)-ubiquitinyl-[acceptor protein]-L-lysine.</text>
        <dbReference type="EC" id="2.3.2.27"/>
    </reaction>
</comment>
<gene>
    <name evidence="11" type="ORF">Pcinc_040337</name>
</gene>
<organism evidence="11 12">
    <name type="scientific">Petrolisthes cinctipes</name>
    <name type="common">Flat porcelain crab</name>
    <dbReference type="NCBI Taxonomy" id="88211"/>
    <lineage>
        <taxon>Eukaryota</taxon>
        <taxon>Metazoa</taxon>
        <taxon>Ecdysozoa</taxon>
        <taxon>Arthropoda</taxon>
        <taxon>Crustacea</taxon>
        <taxon>Multicrustacea</taxon>
        <taxon>Malacostraca</taxon>
        <taxon>Eumalacostraca</taxon>
        <taxon>Eucarida</taxon>
        <taxon>Decapoda</taxon>
        <taxon>Pleocyemata</taxon>
        <taxon>Anomura</taxon>
        <taxon>Galatheoidea</taxon>
        <taxon>Porcellanidae</taxon>
        <taxon>Petrolisthes</taxon>
    </lineage>
</organism>
<keyword evidence="4" id="KW-0808">Transferase</keyword>
<comment type="caution">
    <text evidence="11">The sequence shown here is derived from an EMBL/GenBank/DDBJ whole genome shotgun (WGS) entry which is preliminary data.</text>
</comment>
<keyword evidence="7" id="KW-0833">Ubl conjugation pathway</keyword>
<dbReference type="InterPro" id="IPR051834">
    <property type="entry name" value="RING_finger_E3_ligase"/>
</dbReference>